<name>A0A0E9TGV5_ANGAN</name>
<reference evidence="1" key="1">
    <citation type="submission" date="2014-11" db="EMBL/GenBank/DDBJ databases">
        <authorList>
            <person name="Amaro Gonzalez C."/>
        </authorList>
    </citation>
    <scope>NUCLEOTIDE SEQUENCE</scope>
</reference>
<accession>A0A0E9TGV5</accession>
<proteinExistence type="predicted"/>
<organism evidence="1">
    <name type="scientific">Anguilla anguilla</name>
    <name type="common">European freshwater eel</name>
    <name type="synonym">Muraena anguilla</name>
    <dbReference type="NCBI Taxonomy" id="7936"/>
    <lineage>
        <taxon>Eukaryota</taxon>
        <taxon>Metazoa</taxon>
        <taxon>Chordata</taxon>
        <taxon>Craniata</taxon>
        <taxon>Vertebrata</taxon>
        <taxon>Euteleostomi</taxon>
        <taxon>Actinopterygii</taxon>
        <taxon>Neopterygii</taxon>
        <taxon>Teleostei</taxon>
        <taxon>Anguilliformes</taxon>
        <taxon>Anguillidae</taxon>
        <taxon>Anguilla</taxon>
    </lineage>
</organism>
<protein>
    <submittedName>
        <fullName evidence="1">Uncharacterized protein</fullName>
    </submittedName>
</protein>
<dbReference type="EMBL" id="GBXM01055776">
    <property type="protein sequence ID" value="JAH52801.1"/>
    <property type="molecule type" value="Transcribed_RNA"/>
</dbReference>
<sequence length="21" mass="2381">MSVRKLCALSLSKLRSQSNMQ</sequence>
<evidence type="ECO:0000313" key="1">
    <source>
        <dbReference type="EMBL" id="JAH52801.1"/>
    </source>
</evidence>
<reference evidence="1" key="2">
    <citation type="journal article" date="2015" name="Fish Shellfish Immunol.">
        <title>Early steps in the European eel (Anguilla anguilla)-Vibrio vulnificus interaction in the gills: Role of the RtxA13 toxin.</title>
        <authorList>
            <person name="Callol A."/>
            <person name="Pajuelo D."/>
            <person name="Ebbesson L."/>
            <person name="Teles M."/>
            <person name="MacKenzie S."/>
            <person name="Amaro C."/>
        </authorList>
    </citation>
    <scope>NUCLEOTIDE SEQUENCE</scope>
</reference>
<dbReference type="AlphaFoldDB" id="A0A0E9TGV5"/>